<evidence type="ECO:0000313" key="8">
    <source>
        <dbReference type="EMBL" id="KAG7816182.1"/>
    </source>
</evidence>
<dbReference type="PRINTS" id="PR00069">
    <property type="entry name" value="ALDKETRDTASE"/>
</dbReference>
<dbReference type="InterPro" id="IPR018170">
    <property type="entry name" value="Aldo/ket_reductase_CS"/>
</dbReference>
<dbReference type="GO" id="GO:0016616">
    <property type="term" value="F:oxidoreductase activity, acting on the CH-OH group of donors, NAD or NADP as acceptor"/>
    <property type="evidence" value="ECO:0007669"/>
    <property type="project" value="UniProtKB-ARBA"/>
</dbReference>
<evidence type="ECO:0000256" key="5">
    <source>
        <dbReference type="PIRSR" id="PIRSR000097-2"/>
    </source>
</evidence>
<dbReference type="InterPro" id="IPR020471">
    <property type="entry name" value="AKR"/>
</dbReference>
<dbReference type="Gene3D" id="3.20.20.100">
    <property type="entry name" value="NADP-dependent oxidoreductase domain"/>
    <property type="match status" value="1"/>
</dbReference>
<keyword evidence="3" id="KW-0560">Oxidoreductase</keyword>
<evidence type="ECO:0000256" key="2">
    <source>
        <dbReference type="ARBA" id="ARBA00022857"/>
    </source>
</evidence>
<feature type="domain" description="NADP-dependent oxidoreductase" evidence="7">
    <location>
        <begin position="16"/>
        <end position="277"/>
    </location>
</feature>
<name>A0AAN6DB15_PICAN</name>
<protein>
    <recommendedName>
        <fullName evidence="7">NADP-dependent oxidoreductase domain-containing protein</fullName>
    </recommendedName>
</protein>
<sequence length="297" mass="32969">MPREFTLADGGTIPAVGLGTWQLEGDRGQKAIVHALKNGYRMLDCAFSYGNQALVAKTIELSGVAREDLFIVDKLANTWHSAAEECLDRTLAALKTDTLDLWLMHWPSPLNHRGNHPKCPTLPDGTVDFEKDWNYVKTWQAMIEIQKRRPEVKRLGVANFGIKELEAISVTGVLPLVNQVELHPSCNQEDLHNYCLQKGIQLVAYSPLGSTGSALLHNPNLRAIAEKNNATVAQCLLSWGVAKGWPVIPRSSSPERLDQNLNILELSGADMDEISRIGKALPKRYVTASWHTFDEIV</sequence>
<dbReference type="PANTHER" id="PTHR43827:SF3">
    <property type="entry name" value="NADP-DEPENDENT OXIDOREDUCTASE DOMAIN-CONTAINING PROTEIN"/>
    <property type="match status" value="1"/>
</dbReference>
<dbReference type="PROSITE" id="PS00063">
    <property type="entry name" value="ALDOKETO_REDUCTASE_3"/>
    <property type="match status" value="1"/>
</dbReference>
<feature type="site" description="Lowers pKa of active site Tyr" evidence="6">
    <location>
        <position position="74"/>
    </location>
</feature>
<accession>A0AAN6DB15</accession>
<dbReference type="PANTHER" id="PTHR43827">
    <property type="entry name" value="2,5-DIKETO-D-GLUCONIC ACID REDUCTASE"/>
    <property type="match status" value="1"/>
</dbReference>
<comment type="caution">
    <text evidence="8">The sequence shown here is derived from an EMBL/GenBank/DDBJ whole genome shotgun (WGS) entry which is preliminary data.</text>
</comment>
<evidence type="ECO:0000256" key="6">
    <source>
        <dbReference type="PIRSR" id="PIRSR000097-3"/>
    </source>
</evidence>
<dbReference type="AlphaFoldDB" id="A0AAN6DB15"/>
<dbReference type="InterPro" id="IPR036812">
    <property type="entry name" value="NAD(P)_OxRdtase_dom_sf"/>
</dbReference>
<proteinExistence type="inferred from homology"/>
<organism evidence="8 9">
    <name type="scientific">Pichia angusta</name>
    <name type="common">Yeast</name>
    <name type="synonym">Hansenula polymorpha</name>
    <dbReference type="NCBI Taxonomy" id="870730"/>
    <lineage>
        <taxon>Eukaryota</taxon>
        <taxon>Fungi</taxon>
        <taxon>Dikarya</taxon>
        <taxon>Ascomycota</taxon>
        <taxon>Saccharomycotina</taxon>
        <taxon>Pichiomycetes</taxon>
        <taxon>Pichiales</taxon>
        <taxon>Pichiaceae</taxon>
        <taxon>Ogataea</taxon>
    </lineage>
</organism>
<dbReference type="EMBL" id="JAHLUX010000011">
    <property type="protein sequence ID" value="KAG7816182.1"/>
    <property type="molecule type" value="Genomic_DNA"/>
</dbReference>
<dbReference type="Pfam" id="PF00248">
    <property type="entry name" value="Aldo_ket_red"/>
    <property type="match status" value="1"/>
</dbReference>
<evidence type="ECO:0000256" key="1">
    <source>
        <dbReference type="ARBA" id="ARBA00007905"/>
    </source>
</evidence>
<evidence type="ECO:0000256" key="3">
    <source>
        <dbReference type="ARBA" id="ARBA00023002"/>
    </source>
</evidence>
<feature type="active site" description="Proton donor" evidence="4">
    <location>
        <position position="49"/>
    </location>
</feature>
<dbReference type="CDD" id="cd19071">
    <property type="entry name" value="AKR_AKR1-5-like"/>
    <property type="match status" value="1"/>
</dbReference>
<feature type="binding site" evidence="5">
    <location>
        <position position="105"/>
    </location>
    <ligand>
        <name>substrate</name>
    </ligand>
</feature>
<dbReference type="SUPFAM" id="SSF51430">
    <property type="entry name" value="NAD(P)-linked oxidoreductase"/>
    <property type="match status" value="1"/>
</dbReference>
<keyword evidence="2" id="KW-0521">NADP</keyword>
<dbReference type="GeneID" id="66128789"/>
<comment type="similarity">
    <text evidence="1">Belongs to the aldo/keto reductase family.</text>
</comment>
<dbReference type="Proteomes" id="UP001196530">
    <property type="component" value="Unassembled WGS sequence"/>
</dbReference>
<dbReference type="PIRSF" id="PIRSF000097">
    <property type="entry name" value="AKR"/>
    <property type="match status" value="1"/>
</dbReference>
<dbReference type="InterPro" id="IPR023210">
    <property type="entry name" value="NADP_OxRdtase_dom"/>
</dbReference>
<evidence type="ECO:0000313" key="9">
    <source>
        <dbReference type="Proteomes" id="UP001196530"/>
    </source>
</evidence>
<reference evidence="8" key="1">
    <citation type="journal article" date="2021" name="G3 (Bethesda)">
        <title>Genomic diversity, chromosomal rearrangements, and interspecies hybridization in the ogataea polymorpha species complex.</title>
        <authorList>
            <person name="Hanson S.J."/>
            <person name="Cinneide E.O."/>
            <person name="Salzberg L.I."/>
            <person name="Wolfe K.H."/>
            <person name="McGowan J."/>
            <person name="Fitzpatrick D.A."/>
            <person name="Matlin K."/>
        </authorList>
    </citation>
    <scope>NUCLEOTIDE SEQUENCE</scope>
    <source>
        <strain evidence="8">61-244</strain>
    </source>
</reference>
<dbReference type="RefSeq" id="XP_043057733.1">
    <property type="nucleotide sequence ID" value="XM_043205469.1"/>
</dbReference>
<evidence type="ECO:0000259" key="7">
    <source>
        <dbReference type="Pfam" id="PF00248"/>
    </source>
</evidence>
<gene>
    <name evidence="8" type="ORF">KL928_004738</name>
</gene>
<evidence type="ECO:0000256" key="4">
    <source>
        <dbReference type="PIRSR" id="PIRSR000097-1"/>
    </source>
</evidence>